<keyword evidence="1" id="KW-0472">Membrane</keyword>
<feature type="transmembrane region" description="Helical" evidence="1">
    <location>
        <begin position="12"/>
        <end position="32"/>
    </location>
</feature>
<keyword evidence="1" id="KW-0812">Transmembrane</keyword>
<dbReference type="Proteomes" id="UP000256884">
    <property type="component" value="Unassembled WGS sequence"/>
</dbReference>
<proteinExistence type="predicted"/>
<accession>A0A3E0I1R2</accession>
<evidence type="ECO:0000256" key="1">
    <source>
        <dbReference type="SAM" id="Phobius"/>
    </source>
</evidence>
<gene>
    <name evidence="2" type="ORF">C7448_103191</name>
</gene>
<sequence length="34" mass="4187">MDKKYVWKKEYTLVLVANLVYIVLFYIITNIYTK</sequence>
<keyword evidence="3" id="KW-1185">Reference proteome</keyword>
<evidence type="ECO:0000313" key="2">
    <source>
        <dbReference type="EMBL" id="REH52456.1"/>
    </source>
</evidence>
<dbReference type="AlphaFoldDB" id="A0A3E0I1R2"/>
<name>A0A3E0I1R2_9FLAO</name>
<reference evidence="2 3" key="1">
    <citation type="submission" date="2018-08" db="EMBL/GenBank/DDBJ databases">
        <title>Genomic Encyclopedia of Type Strains, Phase IV (KMG-IV): sequencing the most valuable type-strain genomes for metagenomic binning, comparative biology and taxonomic classification.</title>
        <authorList>
            <person name="Goeker M."/>
        </authorList>
    </citation>
    <scope>NUCLEOTIDE SEQUENCE [LARGE SCALE GENOMIC DNA]</scope>
    <source>
        <strain evidence="2 3">DSM 18841</strain>
    </source>
</reference>
<protein>
    <submittedName>
        <fullName evidence="2">Uncharacterized protein</fullName>
    </submittedName>
</protein>
<organism evidence="2 3">
    <name type="scientific">Tenacibaculum gallaicum</name>
    <dbReference type="NCBI Taxonomy" id="561505"/>
    <lineage>
        <taxon>Bacteria</taxon>
        <taxon>Pseudomonadati</taxon>
        <taxon>Bacteroidota</taxon>
        <taxon>Flavobacteriia</taxon>
        <taxon>Flavobacteriales</taxon>
        <taxon>Flavobacteriaceae</taxon>
        <taxon>Tenacibaculum</taxon>
    </lineage>
</organism>
<comment type="caution">
    <text evidence="2">The sequence shown here is derived from an EMBL/GenBank/DDBJ whole genome shotgun (WGS) entry which is preliminary data.</text>
</comment>
<keyword evidence="1" id="KW-1133">Transmembrane helix</keyword>
<dbReference type="EMBL" id="QUNS01000003">
    <property type="protein sequence ID" value="REH52456.1"/>
    <property type="molecule type" value="Genomic_DNA"/>
</dbReference>
<evidence type="ECO:0000313" key="3">
    <source>
        <dbReference type="Proteomes" id="UP000256884"/>
    </source>
</evidence>